<evidence type="ECO:0000313" key="10">
    <source>
        <dbReference type="EMBL" id="CAD2213071.1"/>
    </source>
</evidence>
<evidence type="ECO:0000256" key="5">
    <source>
        <dbReference type="ARBA" id="ARBA00023002"/>
    </source>
</evidence>
<sequence>MMRRLIPVRNGSAVRKALATVVTANALRFTSNSSSLSSQLKTKGFVNSTPNCSFDFADSNALSGVDLATDITTELATEVDFVSHIYGPWLVMTDDLQGELFVDKDKFVFYRPANGLGYGIGVMEVIDAGENGTAFTLKLEVYGYEQTETVAPVFALRFDVTGMIKKVSSKSTDYRTHSLVGIWRKTDRNPLLTAEKKEVTTTGQFNAAKLEPWNPSALPPNWEPNRELQEVFKAVFPEELHLSSHTRRALENKGKNEGKKYNHLQLADYAVGNIPGVYYIPNYVSEQEEAEISQRIKNTPQELKSTLKKRTVQEWGCTMCDECQKSFVTDANMPAWVQQCTDMLVYDGIFTPTTFPNSVRIHEYEPGEGIGPHVDGPIYVPLVTVLSLSSTCVMNFYPRREPYPDKPMEHYNDTFKFSEGDIGRETPIQSVVMEPGSLLIFEGEAYYYYPHGVSDKEVSDLAPEFSGEVVNRHLLKDANIQKVERKYRASITTRNLLTRCQHQPTRAEYAMKRAWYVYNQRTVPSELFPSNEASASEPSLAPASSPGTPVVDPQSSPRLVQLEAKVDHVLKQQEKIVRGIEEIKDIIAASINASSGYQKETSTILNHLSQTVLELDAKVEDITDALEEKK</sequence>
<dbReference type="Gene3D" id="2.60.120.590">
    <property type="entry name" value="Alpha-ketoglutarate-dependent dioxygenase AlkB-like"/>
    <property type="match status" value="1"/>
</dbReference>
<dbReference type="AlphaFoldDB" id="A0A7G2C1I9"/>
<comment type="subcellular location">
    <subcellularLocation>
        <location evidence="1">Nucleus</location>
    </subcellularLocation>
</comment>
<protein>
    <submittedName>
        <fullName evidence="10">2OG-Fe(II) oxygenase superfamily, putative</fullName>
    </submittedName>
</protein>
<reference evidence="10 11" key="1">
    <citation type="submission" date="2020-08" db="EMBL/GenBank/DDBJ databases">
        <authorList>
            <person name="Newling K."/>
            <person name="Davey J."/>
            <person name="Forrester S."/>
        </authorList>
    </citation>
    <scope>NUCLEOTIDE SEQUENCE [LARGE SCALE GENOMIC DNA]</scope>
    <source>
        <strain evidence="11">Crithidia deanei Carvalho (ATCC PRA-265)</strain>
    </source>
</reference>
<evidence type="ECO:0000256" key="2">
    <source>
        <dbReference type="ARBA" id="ARBA00007879"/>
    </source>
</evidence>
<dbReference type="GO" id="GO:0046872">
    <property type="term" value="F:metal ion binding"/>
    <property type="evidence" value="ECO:0007669"/>
    <property type="project" value="UniProtKB-KW"/>
</dbReference>
<keyword evidence="6" id="KW-0408">Iron</keyword>
<feature type="domain" description="Fe2OG dioxygenase" evidence="9">
    <location>
        <begin position="355"/>
        <end position="497"/>
    </location>
</feature>
<proteinExistence type="inferred from homology"/>
<name>A0A7G2C1I9_9TRYP</name>
<dbReference type="InterPro" id="IPR037151">
    <property type="entry name" value="AlkB-like_sf"/>
</dbReference>
<evidence type="ECO:0000256" key="8">
    <source>
        <dbReference type="SAM" id="MobiDB-lite"/>
    </source>
</evidence>
<dbReference type="InterPro" id="IPR027450">
    <property type="entry name" value="AlkB-like"/>
</dbReference>
<comment type="similarity">
    <text evidence="2">Belongs to the alkB family.</text>
</comment>
<evidence type="ECO:0000259" key="9">
    <source>
        <dbReference type="PROSITE" id="PS51471"/>
    </source>
</evidence>
<dbReference type="EMBL" id="LR877145">
    <property type="protein sequence ID" value="CAD2213071.1"/>
    <property type="molecule type" value="Genomic_DNA"/>
</dbReference>
<evidence type="ECO:0000256" key="6">
    <source>
        <dbReference type="ARBA" id="ARBA00023004"/>
    </source>
</evidence>
<evidence type="ECO:0000256" key="3">
    <source>
        <dbReference type="ARBA" id="ARBA00022723"/>
    </source>
</evidence>
<evidence type="ECO:0000256" key="1">
    <source>
        <dbReference type="ARBA" id="ARBA00004123"/>
    </source>
</evidence>
<evidence type="ECO:0000256" key="4">
    <source>
        <dbReference type="ARBA" id="ARBA00022964"/>
    </source>
</evidence>
<feature type="region of interest" description="Disordered" evidence="8">
    <location>
        <begin position="529"/>
        <end position="556"/>
    </location>
</feature>
<keyword evidence="4" id="KW-0223">Dioxygenase</keyword>
<accession>A0A7G2C1I9</accession>
<dbReference type="PANTHER" id="PTHR46030">
    <property type="entry name" value="ALPHA-KETOGLUTARATE-DEPENDENT DIOXYGENASE ALKB HOMOLOG 6"/>
    <property type="match status" value="1"/>
</dbReference>
<evidence type="ECO:0000256" key="7">
    <source>
        <dbReference type="ARBA" id="ARBA00023242"/>
    </source>
</evidence>
<organism evidence="10 11">
    <name type="scientific">Angomonas deanei</name>
    <dbReference type="NCBI Taxonomy" id="59799"/>
    <lineage>
        <taxon>Eukaryota</taxon>
        <taxon>Discoba</taxon>
        <taxon>Euglenozoa</taxon>
        <taxon>Kinetoplastea</taxon>
        <taxon>Metakinetoplastina</taxon>
        <taxon>Trypanosomatida</taxon>
        <taxon>Trypanosomatidae</taxon>
        <taxon>Strigomonadinae</taxon>
        <taxon>Angomonas</taxon>
    </lineage>
</organism>
<keyword evidence="5" id="KW-0560">Oxidoreductase</keyword>
<gene>
    <name evidence="10" type="ORF">ADEAN_000050700</name>
</gene>
<feature type="compositionally biased region" description="Low complexity" evidence="8">
    <location>
        <begin position="529"/>
        <end position="546"/>
    </location>
</feature>
<keyword evidence="3" id="KW-0479">Metal-binding</keyword>
<dbReference type="InterPro" id="IPR032862">
    <property type="entry name" value="ALKBH6"/>
</dbReference>
<dbReference type="GO" id="GO:0051213">
    <property type="term" value="F:dioxygenase activity"/>
    <property type="evidence" value="ECO:0007669"/>
    <property type="project" value="UniProtKB-KW"/>
</dbReference>
<dbReference type="PANTHER" id="PTHR46030:SF1">
    <property type="entry name" value="ALPHA-KETOGLUTARATE-DEPENDENT DIOXYGENASE ALKB HOMOLOG 6"/>
    <property type="match status" value="1"/>
</dbReference>
<keyword evidence="7" id="KW-0539">Nucleus</keyword>
<dbReference type="Proteomes" id="UP000515908">
    <property type="component" value="Chromosome 01"/>
</dbReference>
<dbReference type="SUPFAM" id="SSF51197">
    <property type="entry name" value="Clavaminate synthase-like"/>
    <property type="match status" value="1"/>
</dbReference>
<evidence type="ECO:0000313" key="11">
    <source>
        <dbReference type="Proteomes" id="UP000515908"/>
    </source>
</evidence>
<keyword evidence="11" id="KW-1185">Reference proteome</keyword>
<dbReference type="PROSITE" id="PS51471">
    <property type="entry name" value="FE2OG_OXY"/>
    <property type="match status" value="1"/>
</dbReference>
<dbReference type="Pfam" id="PF13532">
    <property type="entry name" value="2OG-FeII_Oxy_2"/>
    <property type="match status" value="1"/>
</dbReference>
<dbReference type="InterPro" id="IPR005123">
    <property type="entry name" value="Oxoglu/Fe-dep_dioxygenase_dom"/>
</dbReference>
<dbReference type="GO" id="GO:0005634">
    <property type="term" value="C:nucleus"/>
    <property type="evidence" value="ECO:0007669"/>
    <property type="project" value="UniProtKB-SubCell"/>
</dbReference>
<dbReference type="VEuPathDB" id="TriTrypDB:ADEAN_000050700"/>